<accession>A0A1M7AUA1</accession>
<proteinExistence type="predicted"/>
<organism evidence="2 3">
    <name type="scientific">Chishuiella changwenlii</name>
    <dbReference type="NCBI Taxonomy" id="1434701"/>
    <lineage>
        <taxon>Bacteria</taxon>
        <taxon>Pseudomonadati</taxon>
        <taxon>Bacteroidota</taxon>
        <taxon>Flavobacteriia</taxon>
        <taxon>Flavobacteriales</taxon>
        <taxon>Weeksellaceae</taxon>
        <taxon>Chishuiella</taxon>
    </lineage>
</organism>
<reference evidence="2" key="3">
    <citation type="submission" date="2016-11" db="EMBL/GenBank/DDBJ databases">
        <authorList>
            <person name="Jaros S."/>
            <person name="Januszkiewicz K."/>
            <person name="Wedrychowicz H."/>
        </authorList>
    </citation>
    <scope>NUCLEOTIDE SEQUENCE [LARGE SCALE GENOMIC DNA]</scope>
    <source>
        <strain evidence="2">DSM 27989</strain>
    </source>
</reference>
<sequence>MKNLFLMRHAKSRWDENVSDQFRSISSTGETKTIRVATYLKEKLSLQFDKIFSSNATRAKETSVIVNEILFPSQNVELIKELYTFSSFILDDWIRKIDNEYENVLIFGHNPAFTDLTNQLGNDIIYNLPTSGFVWIQFDNDNWKYINKGKTIKIIVPKEIK</sequence>
<keyword evidence="4" id="KW-1185">Reference proteome</keyword>
<evidence type="ECO:0000313" key="1">
    <source>
        <dbReference type="EMBL" id="GGE91336.1"/>
    </source>
</evidence>
<reference evidence="4" key="4">
    <citation type="journal article" date="2019" name="Int. J. Syst. Evol. Microbiol.">
        <title>The Global Catalogue of Microorganisms (GCM) 10K type strain sequencing project: providing services to taxonomists for standard genome sequencing and annotation.</title>
        <authorList>
            <consortium name="The Broad Institute Genomics Platform"/>
            <consortium name="The Broad Institute Genome Sequencing Center for Infectious Disease"/>
            <person name="Wu L."/>
            <person name="Ma J."/>
        </authorList>
    </citation>
    <scope>NUCLEOTIDE SEQUENCE [LARGE SCALE GENOMIC DNA]</scope>
    <source>
        <strain evidence="4">CGMCC 1.12707</strain>
    </source>
</reference>
<evidence type="ECO:0000313" key="4">
    <source>
        <dbReference type="Proteomes" id="UP000650994"/>
    </source>
</evidence>
<reference evidence="1" key="5">
    <citation type="submission" date="2024-05" db="EMBL/GenBank/DDBJ databases">
        <authorList>
            <person name="Sun Q."/>
            <person name="Zhou Y."/>
        </authorList>
    </citation>
    <scope>NUCLEOTIDE SEQUENCE</scope>
    <source>
        <strain evidence="1">CGMCC 1.12707</strain>
    </source>
</reference>
<reference evidence="1" key="1">
    <citation type="journal article" date="2014" name="Int. J. Syst. Evol. Microbiol.">
        <title>Complete genome of a new Firmicutes species belonging to the dominant human colonic microbiota ('Ruminococcus bicirculans') reveals two chromosomes and a selective capacity to utilize plant glucans.</title>
        <authorList>
            <consortium name="NISC Comparative Sequencing Program"/>
            <person name="Wegmann U."/>
            <person name="Louis P."/>
            <person name="Goesmann A."/>
            <person name="Henrissat B."/>
            <person name="Duncan S.H."/>
            <person name="Flint H.J."/>
        </authorList>
    </citation>
    <scope>NUCLEOTIDE SEQUENCE</scope>
    <source>
        <strain evidence="1">CGMCC 1.12707</strain>
    </source>
</reference>
<dbReference type="Pfam" id="PF00300">
    <property type="entry name" value="His_Phos_1"/>
    <property type="match status" value="1"/>
</dbReference>
<dbReference type="SUPFAM" id="SSF53254">
    <property type="entry name" value="Phosphoglycerate mutase-like"/>
    <property type="match status" value="1"/>
</dbReference>
<dbReference type="Gene3D" id="3.40.50.1240">
    <property type="entry name" value="Phosphoglycerate mutase-like"/>
    <property type="match status" value="1"/>
</dbReference>
<evidence type="ECO:0000313" key="3">
    <source>
        <dbReference type="Proteomes" id="UP000184120"/>
    </source>
</evidence>
<dbReference type="EMBL" id="FRBH01000009">
    <property type="protein sequence ID" value="SHL46358.1"/>
    <property type="molecule type" value="Genomic_DNA"/>
</dbReference>
<protein>
    <submittedName>
        <fullName evidence="1">Phosphoglycerate mutase</fullName>
    </submittedName>
    <submittedName>
        <fullName evidence="2">Phosphohistidine phosphatase</fullName>
    </submittedName>
</protein>
<evidence type="ECO:0000313" key="2">
    <source>
        <dbReference type="EMBL" id="SHL46358.1"/>
    </source>
</evidence>
<dbReference type="AlphaFoldDB" id="A0A1M7AUA1"/>
<dbReference type="InterPro" id="IPR029033">
    <property type="entry name" value="His_PPase_superfam"/>
</dbReference>
<dbReference type="Proteomes" id="UP000184120">
    <property type="component" value="Unassembled WGS sequence"/>
</dbReference>
<dbReference type="RefSeq" id="WP_072933149.1">
    <property type="nucleotide sequence ID" value="NZ_BMFL01000003.1"/>
</dbReference>
<dbReference type="Proteomes" id="UP000650994">
    <property type="component" value="Unassembled WGS sequence"/>
</dbReference>
<dbReference type="InterPro" id="IPR013078">
    <property type="entry name" value="His_Pase_superF_clade-1"/>
</dbReference>
<dbReference type="CDD" id="cd07040">
    <property type="entry name" value="HP"/>
    <property type="match status" value="1"/>
</dbReference>
<reference evidence="3" key="2">
    <citation type="submission" date="2016-11" db="EMBL/GenBank/DDBJ databases">
        <authorList>
            <person name="Varghese N."/>
            <person name="Submissions S."/>
        </authorList>
    </citation>
    <scope>NUCLEOTIDE SEQUENCE [LARGE SCALE GENOMIC DNA]</scope>
    <source>
        <strain evidence="3">DSM 27989</strain>
    </source>
</reference>
<dbReference type="STRING" id="1434701.SAMN05443634_109164"/>
<gene>
    <name evidence="1" type="ORF">GCM10010984_06350</name>
    <name evidence="2" type="ORF">SAMN05443634_109164</name>
</gene>
<dbReference type="EMBL" id="BMFL01000003">
    <property type="protein sequence ID" value="GGE91336.1"/>
    <property type="molecule type" value="Genomic_DNA"/>
</dbReference>
<name>A0A1M7AUA1_9FLAO</name>